<comment type="caution">
    <text evidence="8">The sequence shown here is derived from an EMBL/GenBank/DDBJ whole genome shotgun (WGS) entry which is preliminary data.</text>
</comment>
<gene>
    <name evidence="8" type="primary">pdxH_1</name>
    <name evidence="8" type="ORF">Cco03nite_25860</name>
</gene>
<keyword evidence="3 5" id="KW-0288">FMN</keyword>
<protein>
    <submittedName>
        <fullName evidence="8">Pyridoxamine 5'-phosphate oxidase</fullName>
    </submittedName>
</protein>
<feature type="domain" description="Pyridoxamine 5'-phosphate oxidase N-terminal" evidence="6">
    <location>
        <begin position="50"/>
        <end position="163"/>
    </location>
</feature>
<sequence>MAHTLGMIRENGTVSMRDLLRGLPVFARPLPAFDPAAAGSDPADLLAAWLQEAITAGVSEPHAMTLATAGPDGLPDLRVLILKDLDAEGLYFATESISAKGAQLGVNPQAALGFYWREQGRQIRVRGPVQPAVPEVSAQDFLARPIGSRTASLIGRQSTVLHDPADLAAELAAAQARLEADPELVAEHHTVYLLKPMSVEFWQADTERRHIRLRYRRTADGWRTERLWP</sequence>
<feature type="binding site" evidence="5">
    <location>
        <begin position="78"/>
        <end position="83"/>
    </location>
    <ligand>
        <name>FMN</name>
        <dbReference type="ChEBI" id="CHEBI:58210"/>
    </ligand>
</feature>
<dbReference type="Gene3D" id="2.30.110.10">
    <property type="entry name" value="Electron Transport, Fmn-binding Protein, Chain A"/>
    <property type="match status" value="1"/>
</dbReference>
<evidence type="ECO:0000256" key="4">
    <source>
        <dbReference type="ARBA" id="ARBA00023002"/>
    </source>
</evidence>
<feature type="binding site" evidence="5">
    <location>
        <position position="212"/>
    </location>
    <ligand>
        <name>FMN</name>
        <dbReference type="ChEBI" id="CHEBI:58210"/>
    </ligand>
</feature>
<dbReference type="InterPro" id="IPR012349">
    <property type="entry name" value="Split_barrel_FMN-bd"/>
</dbReference>
<evidence type="ECO:0000256" key="1">
    <source>
        <dbReference type="ARBA" id="ARBA00007301"/>
    </source>
</evidence>
<accession>A0A8J3KZG6</accession>
<keyword evidence="4" id="KW-0560">Oxidoreductase</keyword>
<evidence type="ECO:0000256" key="5">
    <source>
        <dbReference type="PIRSR" id="PIRSR000190-2"/>
    </source>
</evidence>
<evidence type="ECO:0000313" key="8">
    <source>
        <dbReference type="EMBL" id="GIG05886.1"/>
    </source>
</evidence>
<dbReference type="Proteomes" id="UP000630887">
    <property type="component" value="Unassembled WGS sequence"/>
</dbReference>
<organism evidence="8 9">
    <name type="scientific">Catellatospora coxensis</name>
    <dbReference type="NCBI Taxonomy" id="310354"/>
    <lineage>
        <taxon>Bacteria</taxon>
        <taxon>Bacillati</taxon>
        <taxon>Actinomycetota</taxon>
        <taxon>Actinomycetes</taxon>
        <taxon>Micromonosporales</taxon>
        <taxon>Micromonosporaceae</taxon>
        <taxon>Catellatospora</taxon>
    </lineage>
</organism>
<feature type="binding site" evidence="5">
    <location>
        <position position="122"/>
    </location>
    <ligand>
        <name>FMN</name>
        <dbReference type="ChEBI" id="CHEBI:58210"/>
    </ligand>
</feature>
<dbReference type="Pfam" id="PF10590">
    <property type="entry name" value="PNP_phzG_C"/>
    <property type="match status" value="1"/>
</dbReference>
<dbReference type="SUPFAM" id="SSF50475">
    <property type="entry name" value="FMN-binding split barrel"/>
    <property type="match status" value="1"/>
</dbReference>
<dbReference type="InterPro" id="IPR011576">
    <property type="entry name" value="Pyridox_Oxase_N"/>
</dbReference>
<dbReference type="EMBL" id="BONI01000018">
    <property type="protein sequence ID" value="GIG05886.1"/>
    <property type="molecule type" value="Genomic_DNA"/>
</dbReference>
<feature type="binding site" evidence="5">
    <location>
        <position position="202"/>
    </location>
    <ligand>
        <name>FMN</name>
        <dbReference type="ChEBI" id="CHEBI:58210"/>
    </ligand>
</feature>
<proteinExistence type="inferred from homology"/>
<evidence type="ECO:0000259" key="6">
    <source>
        <dbReference type="Pfam" id="PF01243"/>
    </source>
</evidence>
<reference evidence="8 9" key="1">
    <citation type="submission" date="2021-01" db="EMBL/GenBank/DDBJ databases">
        <title>Whole genome shotgun sequence of Catellatospora coxensis NBRC 107359.</title>
        <authorList>
            <person name="Komaki H."/>
            <person name="Tamura T."/>
        </authorList>
    </citation>
    <scope>NUCLEOTIDE SEQUENCE [LARGE SCALE GENOMIC DNA]</scope>
    <source>
        <strain evidence="8 9">NBRC 107359</strain>
    </source>
</reference>
<feature type="binding site" evidence="5">
    <location>
        <begin position="157"/>
        <end position="158"/>
    </location>
    <ligand>
        <name>FMN</name>
        <dbReference type="ChEBI" id="CHEBI:58210"/>
    </ligand>
</feature>
<dbReference type="NCBIfam" id="NF004231">
    <property type="entry name" value="PRK05679.1"/>
    <property type="match status" value="1"/>
</dbReference>
<dbReference type="AlphaFoldDB" id="A0A8J3KZG6"/>
<comment type="similarity">
    <text evidence="1">Belongs to the pyridoxamine 5'-phosphate oxidase family.</text>
</comment>
<dbReference type="GO" id="GO:0008615">
    <property type="term" value="P:pyridoxine biosynthetic process"/>
    <property type="evidence" value="ECO:0007669"/>
    <property type="project" value="InterPro"/>
</dbReference>
<dbReference type="InterPro" id="IPR000659">
    <property type="entry name" value="Pyridox_Oxase"/>
</dbReference>
<evidence type="ECO:0000256" key="2">
    <source>
        <dbReference type="ARBA" id="ARBA00022630"/>
    </source>
</evidence>
<dbReference type="InterPro" id="IPR019576">
    <property type="entry name" value="Pyridoxamine_oxidase_dimer_C"/>
</dbReference>
<evidence type="ECO:0000256" key="3">
    <source>
        <dbReference type="ARBA" id="ARBA00022643"/>
    </source>
</evidence>
<feature type="binding site" evidence="5">
    <location>
        <position position="100"/>
    </location>
    <ligand>
        <name>FMN</name>
        <dbReference type="ChEBI" id="CHEBI:58210"/>
    </ligand>
</feature>
<dbReference type="Pfam" id="PF01243">
    <property type="entry name" value="PNPOx_N"/>
    <property type="match status" value="1"/>
</dbReference>
<dbReference type="PIRSF" id="PIRSF000190">
    <property type="entry name" value="Pyd_amn-ph_oxd"/>
    <property type="match status" value="1"/>
</dbReference>
<dbReference type="PANTHER" id="PTHR10851:SF0">
    <property type="entry name" value="PYRIDOXINE-5'-PHOSPHATE OXIDASE"/>
    <property type="match status" value="1"/>
</dbReference>
<evidence type="ECO:0000259" key="7">
    <source>
        <dbReference type="Pfam" id="PF10590"/>
    </source>
</evidence>
<dbReference type="GO" id="GO:0010181">
    <property type="term" value="F:FMN binding"/>
    <property type="evidence" value="ECO:0007669"/>
    <property type="project" value="InterPro"/>
</dbReference>
<feature type="domain" description="Pyridoxine 5'-phosphate oxidase dimerisation C-terminal" evidence="7">
    <location>
        <begin position="190"/>
        <end position="229"/>
    </location>
</feature>
<name>A0A8J3KZG6_9ACTN</name>
<dbReference type="GO" id="GO:0004733">
    <property type="term" value="F:pyridoxamine phosphate oxidase activity"/>
    <property type="evidence" value="ECO:0007669"/>
    <property type="project" value="InterPro"/>
</dbReference>
<keyword evidence="2" id="KW-0285">Flavoprotein</keyword>
<dbReference type="PANTHER" id="PTHR10851">
    <property type="entry name" value="PYRIDOXINE-5-PHOSPHATE OXIDASE"/>
    <property type="match status" value="1"/>
</dbReference>
<comment type="cofactor">
    <cofactor evidence="5">
        <name>FMN</name>
        <dbReference type="ChEBI" id="CHEBI:58210"/>
    </cofactor>
    <text evidence="5">Binds 1 FMN per subunit.</text>
</comment>
<keyword evidence="9" id="KW-1185">Reference proteome</keyword>
<evidence type="ECO:0000313" key="9">
    <source>
        <dbReference type="Proteomes" id="UP000630887"/>
    </source>
</evidence>